<reference evidence="8 9" key="1">
    <citation type="submission" date="2024-06" db="EMBL/GenBank/DDBJ databases">
        <title>The Natural Products Discovery Center: Release of the First 8490 Sequenced Strains for Exploring Actinobacteria Biosynthetic Diversity.</title>
        <authorList>
            <person name="Kalkreuter E."/>
            <person name="Kautsar S.A."/>
            <person name="Yang D."/>
            <person name="Bader C.D."/>
            <person name="Teijaro C.N."/>
            <person name="Fluegel L."/>
            <person name="Davis C.M."/>
            <person name="Simpson J.R."/>
            <person name="Lauterbach L."/>
            <person name="Steele A.D."/>
            <person name="Gui C."/>
            <person name="Meng S."/>
            <person name="Li G."/>
            <person name="Viehrig K."/>
            <person name="Ye F."/>
            <person name="Su P."/>
            <person name="Kiefer A.F."/>
            <person name="Nichols A."/>
            <person name="Cepeda A.J."/>
            <person name="Yan W."/>
            <person name="Fan B."/>
            <person name="Jiang Y."/>
            <person name="Adhikari A."/>
            <person name="Zheng C.-J."/>
            <person name="Schuster L."/>
            <person name="Cowan T.M."/>
            <person name="Smanski M.J."/>
            <person name="Chevrette M.G."/>
            <person name="De Carvalho L.P.S."/>
            <person name="Shen B."/>
        </authorList>
    </citation>
    <scope>NUCLEOTIDE SEQUENCE [LARGE SCALE GENOMIC DNA]</scope>
    <source>
        <strain evidence="8 9">NPDC046851</strain>
    </source>
</reference>
<keyword evidence="1 8" id="KW-0808">Transferase</keyword>
<evidence type="ECO:0000256" key="5">
    <source>
        <dbReference type="PROSITE-ProRule" id="PRU10141"/>
    </source>
</evidence>
<accession>A0ABV3B9A0</accession>
<dbReference type="InterPro" id="IPR008271">
    <property type="entry name" value="Ser/Thr_kinase_AS"/>
</dbReference>
<dbReference type="SUPFAM" id="SSF56112">
    <property type="entry name" value="Protein kinase-like (PK-like)"/>
    <property type="match status" value="1"/>
</dbReference>
<feature type="domain" description="Protein kinase" evidence="7">
    <location>
        <begin position="13"/>
        <end position="264"/>
    </location>
</feature>
<feature type="binding site" evidence="5">
    <location>
        <position position="41"/>
    </location>
    <ligand>
        <name>ATP</name>
        <dbReference type="ChEBI" id="CHEBI:30616"/>
    </ligand>
</feature>
<keyword evidence="2 5" id="KW-0547">Nucleotide-binding</keyword>
<dbReference type="PROSITE" id="PS00107">
    <property type="entry name" value="PROTEIN_KINASE_ATP"/>
    <property type="match status" value="1"/>
</dbReference>
<dbReference type="CDD" id="cd14014">
    <property type="entry name" value="STKc_PknB_like"/>
    <property type="match status" value="1"/>
</dbReference>
<evidence type="ECO:0000256" key="6">
    <source>
        <dbReference type="SAM" id="MobiDB-lite"/>
    </source>
</evidence>
<dbReference type="PROSITE" id="PS00108">
    <property type="entry name" value="PROTEIN_KINASE_ST"/>
    <property type="match status" value="1"/>
</dbReference>
<dbReference type="GO" id="GO:0004674">
    <property type="term" value="F:protein serine/threonine kinase activity"/>
    <property type="evidence" value="ECO:0007669"/>
    <property type="project" value="UniProtKB-EC"/>
</dbReference>
<keyword evidence="3 8" id="KW-0418">Kinase</keyword>
<comment type="caution">
    <text evidence="8">The sequence shown here is derived from an EMBL/GenBank/DDBJ whole genome shotgun (WGS) entry which is preliminary data.</text>
</comment>
<proteinExistence type="predicted"/>
<evidence type="ECO:0000256" key="4">
    <source>
        <dbReference type="ARBA" id="ARBA00022840"/>
    </source>
</evidence>
<sequence>MDWPGGMTRVGRYTVVGLLGGGGMGTVYLCRTPGGQRLAVKVIRADLAGQSELRLRFEREVAALREVNCPYTVPVYDAETRTAPLWLATRYVDGPTLAVRVREQGPLPAGLLRRFGLMLAEALTTVHERGVIHRDLKPSNIVLEGDEPRLIDFGIARSAAEASGLTAPGAVLGTAGYMAPEQLTGHRPTPAVDIFALGAVLTQAATGRAPFGTGREANRRILSATRPDLDGVPGDLARLITACLSYAPRARPTPLELMTALTGLADAPTRPRHAPRPSVRPPSVSPPHGPPAPRPPHLCRVPGSPEPGGGCALRPAAVRLLEAGLTQELIRKALAHHDR</sequence>
<dbReference type="PROSITE" id="PS50011">
    <property type="entry name" value="PROTEIN_KINASE_DOM"/>
    <property type="match status" value="1"/>
</dbReference>
<keyword evidence="9" id="KW-1185">Reference proteome</keyword>
<dbReference type="InterPro" id="IPR011009">
    <property type="entry name" value="Kinase-like_dom_sf"/>
</dbReference>
<dbReference type="PANTHER" id="PTHR43289">
    <property type="entry name" value="MITOGEN-ACTIVATED PROTEIN KINASE KINASE KINASE 20-RELATED"/>
    <property type="match status" value="1"/>
</dbReference>
<protein>
    <submittedName>
        <fullName evidence="8">Serine/threonine-protein kinase</fullName>
        <ecNumber evidence="8">2.7.11.1</ecNumber>
    </submittedName>
</protein>
<dbReference type="RefSeq" id="WP_359701365.1">
    <property type="nucleotide sequence ID" value="NZ_JBEYXT010000259.1"/>
</dbReference>
<evidence type="ECO:0000256" key="3">
    <source>
        <dbReference type="ARBA" id="ARBA00022777"/>
    </source>
</evidence>
<dbReference type="InterPro" id="IPR017441">
    <property type="entry name" value="Protein_kinase_ATP_BS"/>
</dbReference>
<evidence type="ECO:0000256" key="2">
    <source>
        <dbReference type="ARBA" id="ARBA00022741"/>
    </source>
</evidence>
<dbReference type="EMBL" id="JBEYXT010000259">
    <property type="protein sequence ID" value="MEU6806015.1"/>
    <property type="molecule type" value="Genomic_DNA"/>
</dbReference>
<dbReference type="Gene3D" id="3.30.200.20">
    <property type="entry name" value="Phosphorylase Kinase, domain 1"/>
    <property type="match status" value="1"/>
</dbReference>
<evidence type="ECO:0000256" key="1">
    <source>
        <dbReference type="ARBA" id="ARBA00022679"/>
    </source>
</evidence>
<dbReference type="Pfam" id="PF00069">
    <property type="entry name" value="Pkinase"/>
    <property type="match status" value="1"/>
</dbReference>
<dbReference type="Gene3D" id="1.10.510.10">
    <property type="entry name" value="Transferase(Phosphotransferase) domain 1"/>
    <property type="match status" value="1"/>
</dbReference>
<dbReference type="EC" id="2.7.11.1" evidence="8"/>
<evidence type="ECO:0000313" key="9">
    <source>
        <dbReference type="Proteomes" id="UP001551189"/>
    </source>
</evidence>
<gene>
    <name evidence="8" type="ORF">ABZ931_34235</name>
</gene>
<keyword evidence="4 5" id="KW-0067">ATP-binding</keyword>
<dbReference type="Proteomes" id="UP001551189">
    <property type="component" value="Unassembled WGS sequence"/>
</dbReference>
<dbReference type="SMART" id="SM00220">
    <property type="entry name" value="S_TKc"/>
    <property type="match status" value="1"/>
</dbReference>
<dbReference type="PANTHER" id="PTHR43289:SF34">
    <property type="entry name" value="SERINE_THREONINE-PROTEIN KINASE YBDM-RELATED"/>
    <property type="match status" value="1"/>
</dbReference>
<dbReference type="InterPro" id="IPR000719">
    <property type="entry name" value="Prot_kinase_dom"/>
</dbReference>
<feature type="region of interest" description="Disordered" evidence="6">
    <location>
        <begin position="266"/>
        <end position="306"/>
    </location>
</feature>
<name>A0ABV3B9A0_9ACTN</name>
<evidence type="ECO:0000259" key="7">
    <source>
        <dbReference type="PROSITE" id="PS50011"/>
    </source>
</evidence>
<evidence type="ECO:0000313" key="8">
    <source>
        <dbReference type="EMBL" id="MEU6806015.1"/>
    </source>
</evidence>
<organism evidence="8 9">
    <name type="scientific">Streptomyces neyagawaensis</name>
    <dbReference type="NCBI Taxonomy" id="42238"/>
    <lineage>
        <taxon>Bacteria</taxon>
        <taxon>Bacillati</taxon>
        <taxon>Actinomycetota</taxon>
        <taxon>Actinomycetes</taxon>
        <taxon>Kitasatosporales</taxon>
        <taxon>Streptomycetaceae</taxon>
        <taxon>Streptomyces</taxon>
    </lineage>
</organism>
<feature type="compositionally biased region" description="Pro residues" evidence="6">
    <location>
        <begin position="278"/>
        <end position="296"/>
    </location>
</feature>